<dbReference type="Proteomes" id="UP000461670">
    <property type="component" value="Unassembled WGS sequence"/>
</dbReference>
<comment type="caution">
    <text evidence="2">The sequence shown here is derived from an EMBL/GenBank/DDBJ whole genome shotgun (WGS) entry which is preliminary data.</text>
</comment>
<keyword evidence="1" id="KW-0732">Signal</keyword>
<reference evidence="3" key="1">
    <citation type="journal article" date="2020" name="MBio">
        <title>Horizontal gene transfer to a defensive symbiont with a reduced genome amongst a multipartite beetle microbiome.</title>
        <authorList>
            <person name="Waterworth S.C."/>
            <person name="Florez L.V."/>
            <person name="Rees E.R."/>
            <person name="Hertweck C."/>
            <person name="Kaltenpoth M."/>
            <person name="Kwan J.C."/>
        </authorList>
    </citation>
    <scope>NUCLEOTIDE SEQUENCE [LARGE SCALE GENOMIC DNA]</scope>
</reference>
<feature type="chain" id="PRO_5031288758" evidence="1">
    <location>
        <begin position="28"/>
        <end position="472"/>
    </location>
</feature>
<evidence type="ECO:0000313" key="2">
    <source>
        <dbReference type="EMBL" id="KAF1022810.1"/>
    </source>
</evidence>
<dbReference type="Pfam" id="PF10783">
    <property type="entry name" value="DUF2599"/>
    <property type="match status" value="1"/>
</dbReference>
<protein>
    <submittedName>
        <fullName evidence="2">Uncharacterized protein</fullName>
    </submittedName>
</protein>
<name>A0A7V8JRK5_9BURK</name>
<accession>A0A7V8JRK5</accession>
<dbReference type="EMBL" id="WNDQ01000009">
    <property type="protein sequence ID" value="KAF1022810.1"/>
    <property type="molecule type" value="Genomic_DNA"/>
</dbReference>
<feature type="signal peptide" evidence="1">
    <location>
        <begin position="1"/>
        <end position="27"/>
    </location>
</feature>
<proteinExistence type="predicted"/>
<dbReference type="AlphaFoldDB" id="A0A7V8JRK5"/>
<dbReference type="InterPro" id="IPR019719">
    <property type="entry name" value="DUF2599"/>
</dbReference>
<gene>
    <name evidence="2" type="ORF">GAK30_00967</name>
</gene>
<sequence length="472" mass="53160">MHATKIMSLVSRALLGTLAAASSAAYAEPGPDVAKKLTQLYNDTRQDCGGPSKPAFLCSGVLLRATWPSMDYDFFSVSPKSQKSGGISVSYLRKDAKFQKLAFGLSSGFFLYPIFNNPKENKDYQVLCSFPIDTATDFRAQAGCTDSNLTATVEKYCHELGIQTADQWVADYRMKGNNNSMQCAFDVRDERNRDAAPAFYQSILAMGKMGAFQTQNELRVAKWEENPPTSPPVMAVFYASDIGVDGARLNQIQWYQATKQYLPVIQMQLPQTPANDAAFIYSDRKDAIYQMTAKNSCDRYIESATWIARVDPGFKKTIMSLQVVPTECGRKVQDDQTNNFFNELVAGHYFDNNWKDNLDNRDSNIASMRRQVVCHFTIARNKPEWNLEPSRPLHLAPGFGQQGLQQRLNRPRLEPVHDLFVGCVAPPGQRMQGANRRLRWWPGEDLQRRRRCPGGATQRAWLQNVSAPRCTP</sequence>
<evidence type="ECO:0000313" key="3">
    <source>
        <dbReference type="Proteomes" id="UP000461670"/>
    </source>
</evidence>
<evidence type="ECO:0000256" key="1">
    <source>
        <dbReference type="SAM" id="SignalP"/>
    </source>
</evidence>
<organism evidence="2 3">
    <name type="scientific">Paracidovorax wautersii</name>
    <dbReference type="NCBI Taxonomy" id="1177982"/>
    <lineage>
        <taxon>Bacteria</taxon>
        <taxon>Pseudomonadati</taxon>
        <taxon>Pseudomonadota</taxon>
        <taxon>Betaproteobacteria</taxon>
        <taxon>Burkholderiales</taxon>
        <taxon>Comamonadaceae</taxon>
        <taxon>Paracidovorax</taxon>
    </lineage>
</organism>